<reference evidence="2" key="1">
    <citation type="journal article" date="2023" name="Nat. Commun.">
        <title>Diploid and tetraploid genomes of Acorus and the evolution of monocots.</title>
        <authorList>
            <person name="Ma L."/>
            <person name="Liu K.W."/>
            <person name="Li Z."/>
            <person name="Hsiao Y.Y."/>
            <person name="Qi Y."/>
            <person name="Fu T."/>
            <person name="Tang G.D."/>
            <person name="Zhang D."/>
            <person name="Sun W.H."/>
            <person name="Liu D.K."/>
            <person name="Li Y."/>
            <person name="Chen G.Z."/>
            <person name="Liu X.D."/>
            <person name="Liao X.Y."/>
            <person name="Jiang Y.T."/>
            <person name="Yu X."/>
            <person name="Hao Y."/>
            <person name="Huang J."/>
            <person name="Zhao X.W."/>
            <person name="Ke S."/>
            <person name="Chen Y.Y."/>
            <person name="Wu W.L."/>
            <person name="Hsu J.L."/>
            <person name="Lin Y.F."/>
            <person name="Huang M.D."/>
            <person name="Li C.Y."/>
            <person name="Huang L."/>
            <person name="Wang Z.W."/>
            <person name="Zhao X."/>
            <person name="Zhong W.Y."/>
            <person name="Peng D.H."/>
            <person name="Ahmad S."/>
            <person name="Lan S."/>
            <person name="Zhang J.S."/>
            <person name="Tsai W.C."/>
            <person name="Van de Peer Y."/>
            <person name="Liu Z.J."/>
        </authorList>
    </citation>
    <scope>NUCLEOTIDE SEQUENCE</scope>
    <source>
        <strain evidence="2">CP</strain>
    </source>
</reference>
<evidence type="ECO:0000256" key="1">
    <source>
        <dbReference type="SAM" id="MobiDB-lite"/>
    </source>
</evidence>
<reference evidence="2" key="2">
    <citation type="submission" date="2023-06" db="EMBL/GenBank/DDBJ databases">
        <authorList>
            <person name="Ma L."/>
            <person name="Liu K.-W."/>
            <person name="Li Z."/>
            <person name="Hsiao Y.-Y."/>
            <person name="Qi Y."/>
            <person name="Fu T."/>
            <person name="Tang G."/>
            <person name="Zhang D."/>
            <person name="Sun W.-H."/>
            <person name="Liu D.-K."/>
            <person name="Li Y."/>
            <person name="Chen G.-Z."/>
            <person name="Liu X.-D."/>
            <person name="Liao X.-Y."/>
            <person name="Jiang Y.-T."/>
            <person name="Yu X."/>
            <person name="Hao Y."/>
            <person name="Huang J."/>
            <person name="Zhao X.-W."/>
            <person name="Ke S."/>
            <person name="Chen Y.-Y."/>
            <person name="Wu W.-L."/>
            <person name="Hsu J.-L."/>
            <person name="Lin Y.-F."/>
            <person name="Huang M.-D."/>
            <person name="Li C.-Y."/>
            <person name="Huang L."/>
            <person name="Wang Z.-W."/>
            <person name="Zhao X."/>
            <person name="Zhong W.-Y."/>
            <person name="Peng D.-H."/>
            <person name="Ahmad S."/>
            <person name="Lan S."/>
            <person name="Zhang J.-S."/>
            <person name="Tsai W.-C."/>
            <person name="Van De Peer Y."/>
            <person name="Liu Z.-J."/>
        </authorList>
    </citation>
    <scope>NUCLEOTIDE SEQUENCE</scope>
    <source>
        <strain evidence="2">CP</strain>
        <tissue evidence="2">Leaves</tissue>
    </source>
</reference>
<sequence>MSDVEDRHCQKFDRNQSNLPRPYGSGGPCQVPSKPNGCLHRHDPIRHGWRLPSPTLVAIPIVIVVVAAAGEKQQQLHVFWAEQYVEIEVTTDFKNHSLRPARIKKIVKSRGEKNK</sequence>
<feature type="compositionally biased region" description="Basic and acidic residues" evidence="1">
    <location>
        <begin position="1"/>
        <end position="14"/>
    </location>
</feature>
<accession>A0AAV9CL85</accession>
<evidence type="ECO:0000313" key="2">
    <source>
        <dbReference type="EMBL" id="KAK1289114.1"/>
    </source>
</evidence>
<dbReference type="Proteomes" id="UP001180020">
    <property type="component" value="Unassembled WGS sequence"/>
</dbReference>
<dbReference type="Gene3D" id="1.10.20.10">
    <property type="entry name" value="Histone, subunit A"/>
    <property type="match status" value="1"/>
</dbReference>
<keyword evidence="3" id="KW-1185">Reference proteome</keyword>
<dbReference type="InterPro" id="IPR009072">
    <property type="entry name" value="Histone-fold"/>
</dbReference>
<gene>
    <name evidence="2" type="primary">NFYC9</name>
    <name evidence="2" type="ORF">QJS10_CPB18g00824</name>
</gene>
<evidence type="ECO:0000313" key="3">
    <source>
        <dbReference type="Proteomes" id="UP001180020"/>
    </source>
</evidence>
<name>A0AAV9CL85_ACOCL</name>
<organism evidence="2 3">
    <name type="scientific">Acorus calamus</name>
    <name type="common">Sweet flag</name>
    <dbReference type="NCBI Taxonomy" id="4465"/>
    <lineage>
        <taxon>Eukaryota</taxon>
        <taxon>Viridiplantae</taxon>
        <taxon>Streptophyta</taxon>
        <taxon>Embryophyta</taxon>
        <taxon>Tracheophyta</taxon>
        <taxon>Spermatophyta</taxon>
        <taxon>Magnoliopsida</taxon>
        <taxon>Liliopsida</taxon>
        <taxon>Acoraceae</taxon>
        <taxon>Acorus</taxon>
    </lineage>
</organism>
<protein>
    <submittedName>
        <fullName evidence="2">Nuclear transcription factor Y subunit C-9</fullName>
    </submittedName>
</protein>
<comment type="caution">
    <text evidence="2">The sequence shown here is derived from an EMBL/GenBank/DDBJ whole genome shotgun (WGS) entry which is preliminary data.</text>
</comment>
<proteinExistence type="predicted"/>
<dbReference type="AlphaFoldDB" id="A0AAV9CL85"/>
<dbReference type="GO" id="GO:0046982">
    <property type="term" value="F:protein heterodimerization activity"/>
    <property type="evidence" value="ECO:0007669"/>
    <property type="project" value="InterPro"/>
</dbReference>
<dbReference type="EMBL" id="JAUJYO010000018">
    <property type="protein sequence ID" value="KAK1289114.1"/>
    <property type="molecule type" value="Genomic_DNA"/>
</dbReference>
<feature type="region of interest" description="Disordered" evidence="1">
    <location>
        <begin position="1"/>
        <end position="43"/>
    </location>
</feature>